<name>A0AAW0HQC5_MYOGA</name>
<dbReference type="SUPFAM" id="SSF81321">
    <property type="entry name" value="Family A G protein-coupled receptor-like"/>
    <property type="match status" value="1"/>
</dbReference>
<dbReference type="GO" id="GO:0016020">
    <property type="term" value="C:membrane"/>
    <property type="evidence" value="ECO:0007669"/>
    <property type="project" value="UniProtKB-SubCell"/>
</dbReference>
<dbReference type="InterPro" id="IPR000276">
    <property type="entry name" value="GPCR_Rhodpsn"/>
</dbReference>
<evidence type="ECO:0000313" key="9">
    <source>
        <dbReference type="Proteomes" id="UP001488838"/>
    </source>
</evidence>
<feature type="domain" description="G-protein coupled receptors family 1 profile" evidence="7">
    <location>
        <begin position="1"/>
        <end position="72"/>
    </location>
</feature>
<dbReference type="Proteomes" id="UP001488838">
    <property type="component" value="Unassembled WGS sequence"/>
</dbReference>
<keyword evidence="3" id="KW-1133">Transmembrane helix</keyword>
<evidence type="ECO:0000259" key="7">
    <source>
        <dbReference type="PROSITE" id="PS50262"/>
    </source>
</evidence>
<accession>A0AAW0HQC5</accession>
<dbReference type="PANTHER" id="PTHR48001">
    <property type="entry name" value="OLFACTORY RECEPTOR"/>
    <property type="match status" value="1"/>
</dbReference>
<keyword evidence="6" id="KW-0675">Receptor</keyword>
<dbReference type="EMBL" id="JBBHLL010000385">
    <property type="protein sequence ID" value="KAK7804293.1"/>
    <property type="molecule type" value="Genomic_DNA"/>
</dbReference>
<comment type="subcellular location">
    <subcellularLocation>
        <location evidence="1">Membrane</location>
        <topology evidence="1">Multi-pass membrane protein</topology>
    </subcellularLocation>
</comment>
<evidence type="ECO:0000256" key="2">
    <source>
        <dbReference type="ARBA" id="ARBA00022692"/>
    </source>
</evidence>
<evidence type="ECO:0000256" key="3">
    <source>
        <dbReference type="ARBA" id="ARBA00022989"/>
    </source>
</evidence>
<evidence type="ECO:0000313" key="8">
    <source>
        <dbReference type="EMBL" id="KAK7804293.1"/>
    </source>
</evidence>
<reference evidence="8 9" key="1">
    <citation type="journal article" date="2023" name="bioRxiv">
        <title>Conserved and derived expression patterns and positive selection on dental genes reveal complex evolutionary context of ever-growing rodent molars.</title>
        <authorList>
            <person name="Calamari Z.T."/>
            <person name="Song A."/>
            <person name="Cohen E."/>
            <person name="Akter M."/>
            <person name="Roy R.D."/>
            <person name="Hallikas O."/>
            <person name="Christensen M.M."/>
            <person name="Li P."/>
            <person name="Marangoni P."/>
            <person name="Jernvall J."/>
            <person name="Klein O.D."/>
        </authorList>
    </citation>
    <scope>NUCLEOTIDE SEQUENCE [LARGE SCALE GENOMIC DNA]</scope>
    <source>
        <strain evidence="8">V071</strain>
    </source>
</reference>
<keyword evidence="2" id="KW-0812">Transmembrane</keyword>
<organism evidence="8 9">
    <name type="scientific">Myodes glareolus</name>
    <name type="common">Bank vole</name>
    <name type="synonym">Clethrionomys glareolus</name>
    <dbReference type="NCBI Taxonomy" id="447135"/>
    <lineage>
        <taxon>Eukaryota</taxon>
        <taxon>Metazoa</taxon>
        <taxon>Chordata</taxon>
        <taxon>Craniata</taxon>
        <taxon>Vertebrata</taxon>
        <taxon>Euteleostomi</taxon>
        <taxon>Mammalia</taxon>
        <taxon>Eutheria</taxon>
        <taxon>Euarchontoglires</taxon>
        <taxon>Glires</taxon>
        <taxon>Rodentia</taxon>
        <taxon>Myomorpha</taxon>
        <taxon>Muroidea</taxon>
        <taxon>Cricetidae</taxon>
        <taxon>Arvicolinae</taxon>
        <taxon>Myodes</taxon>
    </lineage>
</organism>
<proteinExistence type="predicted"/>
<dbReference type="Pfam" id="PF00001">
    <property type="entry name" value="7tm_1"/>
    <property type="match status" value="1"/>
</dbReference>
<evidence type="ECO:0000256" key="4">
    <source>
        <dbReference type="ARBA" id="ARBA00023040"/>
    </source>
</evidence>
<comment type="caution">
    <text evidence="8">The sequence shown here is derived from an EMBL/GenBank/DDBJ whole genome shotgun (WGS) entry which is preliminary data.</text>
</comment>
<dbReference type="PROSITE" id="PS50262">
    <property type="entry name" value="G_PROTEIN_RECEP_F1_2"/>
    <property type="match status" value="1"/>
</dbReference>
<dbReference type="Gene3D" id="1.20.1070.10">
    <property type="entry name" value="Rhodopsin 7-helix transmembrane proteins"/>
    <property type="match status" value="1"/>
</dbReference>
<gene>
    <name evidence="8" type="ORF">U0070_021391</name>
</gene>
<dbReference type="AlphaFoldDB" id="A0AAW0HQC5"/>
<dbReference type="InterPro" id="IPR017452">
    <property type="entry name" value="GPCR_Rhodpsn_7TM"/>
</dbReference>
<sequence>MDICFTTIIVPKMLVNLLSETKTISYVGCLVQMYFFMTLGNTDSYLLASMAIDQLVSISTPLHYDVVMRPHH</sequence>
<evidence type="ECO:0000256" key="1">
    <source>
        <dbReference type="ARBA" id="ARBA00004141"/>
    </source>
</evidence>
<evidence type="ECO:0000256" key="6">
    <source>
        <dbReference type="ARBA" id="ARBA00023170"/>
    </source>
</evidence>
<keyword evidence="4" id="KW-0807">Transducer</keyword>
<keyword evidence="9" id="KW-1185">Reference proteome</keyword>
<protein>
    <recommendedName>
        <fullName evidence="7">G-protein coupled receptors family 1 profile domain-containing protein</fullName>
    </recommendedName>
</protein>
<keyword evidence="5" id="KW-0472">Membrane</keyword>
<evidence type="ECO:0000256" key="5">
    <source>
        <dbReference type="ARBA" id="ARBA00023136"/>
    </source>
</evidence>
<keyword evidence="4" id="KW-0297">G-protein coupled receptor</keyword>
<dbReference type="GO" id="GO:0004930">
    <property type="term" value="F:G protein-coupled receptor activity"/>
    <property type="evidence" value="ECO:0007669"/>
    <property type="project" value="UniProtKB-KW"/>
</dbReference>